<evidence type="ECO:0008006" key="2">
    <source>
        <dbReference type="Google" id="ProtNLM"/>
    </source>
</evidence>
<sequence>MGNDIRFGVMTVQNLPWEKEVERWKLIESLGFDSVCCRINVCF</sequence>
<proteinExistence type="predicted"/>
<evidence type="ECO:0000313" key="1">
    <source>
        <dbReference type="EMBL" id="GAG63067.1"/>
    </source>
</evidence>
<comment type="caution">
    <text evidence="1">The sequence shown here is derived from an EMBL/GenBank/DDBJ whole genome shotgun (WGS) entry which is preliminary data.</text>
</comment>
<dbReference type="EMBL" id="BART01003886">
    <property type="protein sequence ID" value="GAG63067.1"/>
    <property type="molecule type" value="Genomic_DNA"/>
</dbReference>
<name>X0ZYV8_9ZZZZ</name>
<protein>
    <recommendedName>
        <fullName evidence="2">Xylose isomerase-like TIM barrel domain-containing protein</fullName>
    </recommendedName>
</protein>
<dbReference type="AlphaFoldDB" id="X0ZYV8"/>
<organism evidence="1">
    <name type="scientific">marine sediment metagenome</name>
    <dbReference type="NCBI Taxonomy" id="412755"/>
    <lineage>
        <taxon>unclassified sequences</taxon>
        <taxon>metagenomes</taxon>
        <taxon>ecological metagenomes</taxon>
    </lineage>
</organism>
<gene>
    <name evidence="1" type="ORF">S01H4_10259</name>
</gene>
<reference evidence="1" key="1">
    <citation type="journal article" date="2014" name="Front. Microbiol.">
        <title>High frequency of phylogenetically diverse reductive dehalogenase-homologous genes in deep subseafloor sedimentary metagenomes.</title>
        <authorList>
            <person name="Kawai M."/>
            <person name="Futagami T."/>
            <person name="Toyoda A."/>
            <person name="Takaki Y."/>
            <person name="Nishi S."/>
            <person name="Hori S."/>
            <person name="Arai W."/>
            <person name="Tsubouchi T."/>
            <person name="Morono Y."/>
            <person name="Uchiyama I."/>
            <person name="Ito T."/>
            <person name="Fujiyama A."/>
            <person name="Inagaki F."/>
            <person name="Takami H."/>
        </authorList>
    </citation>
    <scope>NUCLEOTIDE SEQUENCE</scope>
    <source>
        <strain evidence="1">Expedition CK06-06</strain>
    </source>
</reference>
<accession>X0ZYV8</accession>